<keyword evidence="3" id="KW-0238">DNA-binding</keyword>
<reference evidence="6 7" key="1">
    <citation type="submission" date="2014-05" db="EMBL/GenBank/DDBJ databases">
        <title>De novo Genome Sequence of Spirocheata sp.</title>
        <authorList>
            <person name="Shivani Y."/>
            <person name="Subhash Y."/>
            <person name="Tushar L."/>
            <person name="Sasikala C."/>
            <person name="Ramana C.V."/>
        </authorList>
    </citation>
    <scope>NUCLEOTIDE SEQUENCE [LARGE SCALE GENOMIC DNA]</scope>
    <source>
        <strain evidence="6 7">JC230</strain>
    </source>
</reference>
<keyword evidence="7" id="KW-1185">Reference proteome</keyword>
<dbReference type="OrthoDB" id="9802051at2"/>
<dbReference type="NCBIfam" id="TIGR00180">
    <property type="entry name" value="parB_part"/>
    <property type="match status" value="1"/>
</dbReference>
<accession>A0A098QW55</accession>
<proteinExistence type="inferred from homology"/>
<dbReference type="AlphaFoldDB" id="A0A098QW55"/>
<dbReference type="SMART" id="SM00470">
    <property type="entry name" value="ParB"/>
    <property type="match status" value="1"/>
</dbReference>
<dbReference type="STRING" id="1480694.DC28_08930"/>
<dbReference type="PANTHER" id="PTHR33375:SF1">
    <property type="entry name" value="CHROMOSOME-PARTITIONING PROTEIN PARB-RELATED"/>
    <property type="match status" value="1"/>
</dbReference>
<organism evidence="6 7">
    <name type="scientific">Spirochaeta lutea</name>
    <dbReference type="NCBI Taxonomy" id="1480694"/>
    <lineage>
        <taxon>Bacteria</taxon>
        <taxon>Pseudomonadati</taxon>
        <taxon>Spirochaetota</taxon>
        <taxon>Spirochaetia</taxon>
        <taxon>Spirochaetales</taxon>
        <taxon>Spirochaetaceae</taxon>
        <taxon>Spirochaeta</taxon>
    </lineage>
</organism>
<dbReference type="InterPro" id="IPR004437">
    <property type="entry name" value="ParB/RepB/Spo0J"/>
</dbReference>
<dbReference type="SUPFAM" id="SSF110849">
    <property type="entry name" value="ParB/Sulfiredoxin"/>
    <property type="match status" value="1"/>
</dbReference>
<protein>
    <recommendedName>
        <fullName evidence="5">ParB-like N-terminal domain-containing protein</fullName>
    </recommendedName>
</protein>
<feature type="domain" description="ParB-like N-terminal" evidence="5">
    <location>
        <begin position="43"/>
        <end position="132"/>
    </location>
</feature>
<feature type="region of interest" description="Disordered" evidence="4">
    <location>
        <begin position="1"/>
        <end position="38"/>
    </location>
</feature>
<dbReference type="InterPro" id="IPR036086">
    <property type="entry name" value="ParB/Sulfiredoxin_sf"/>
</dbReference>
<dbReference type="SUPFAM" id="SSF109709">
    <property type="entry name" value="KorB DNA-binding domain-like"/>
    <property type="match status" value="1"/>
</dbReference>
<evidence type="ECO:0000259" key="5">
    <source>
        <dbReference type="SMART" id="SM00470"/>
    </source>
</evidence>
<dbReference type="eggNOG" id="COG1475">
    <property type="taxonomic scope" value="Bacteria"/>
</dbReference>
<comment type="similarity">
    <text evidence="1">Belongs to the ParB family.</text>
</comment>
<evidence type="ECO:0000256" key="1">
    <source>
        <dbReference type="ARBA" id="ARBA00006295"/>
    </source>
</evidence>
<keyword evidence="2" id="KW-0159">Chromosome partition</keyword>
<sequence>MAKRGLGRGIDSLIQVTRDEPVSGQESGTQAVDGADVSGSRVASLPIESLVANPDQPRKEFNEDHLKELAESITQNGIIQPILVEPYGEAYRIIAGERRYRAAGIAGLEQVPAIIRTFSEEEKYEIALIENIQREDLTAIEEARAFKNLIDRFELSQEELARKLGKNRSTIANALRLLKLPDDIQESLNDGMMSAGHARALLSITQGDEAQIQMFRTILDHGLSVRDAEALAKVINQGVNPAHALTSLRNNGQPNEDGIVQESPEPEIDLMALTQGARFVKKEDPSSDTRRKNPELWDMEEHLIRHLGTKVQLKGSNTQGKIEISYYSQDDLERVFALISGVSE</sequence>
<dbReference type="InterPro" id="IPR057240">
    <property type="entry name" value="ParB_dimer_C"/>
</dbReference>
<dbReference type="Pfam" id="PF02195">
    <property type="entry name" value="ParB_N"/>
    <property type="match status" value="1"/>
</dbReference>
<dbReference type="InterPro" id="IPR050336">
    <property type="entry name" value="Chromosome_partition/occlusion"/>
</dbReference>
<comment type="caution">
    <text evidence="6">The sequence shown here is derived from an EMBL/GenBank/DDBJ whole genome shotgun (WGS) entry which is preliminary data.</text>
</comment>
<dbReference type="GO" id="GO:0007059">
    <property type="term" value="P:chromosome segregation"/>
    <property type="evidence" value="ECO:0007669"/>
    <property type="project" value="UniProtKB-KW"/>
</dbReference>
<evidence type="ECO:0000256" key="4">
    <source>
        <dbReference type="SAM" id="MobiDB-lite"/>
    </source>
</evidence>
<dbReference type="Proteomes" id="UP000029692">
    <property type="component" value="Unassembled WGS sequence"/>
</dbReference>
<evidence type="ECO:0000313" key="7">
    <source>
        <dbReference type="Proteomes" id="UP000029692"/>
    </source>
</evidence>
<dbReference type="Gene3D" id="3.90.1530.30">
    <property type="match status" value="1"/>
</dbReference>
<dbReference type="EMBL" id="JNUP01000064">
    <property type="protein sequence ID" value="KGE71914.1"/>
    <property type="molecule type" value="Genomic_DNA"/>
</dbReference>
<dbReference type="Pfam" id="PF17762">
    <property type="entry name" value="HTH_ParB"/>
    <property type="match status" value="1"/>
</dbReference>
<dbReference type="Pfam" id="PF23552">
    <property type="entry name" value="ParB_C"/>
    <property type="match status" value="1"/>
</dbReference>
<dbReference type="GO" id="GO:0005694">
    <property type="term" value="C:chromosome"/>
    <property type="evidence" value="ECO:0007669"/>
    <property type="project" value="TreeGrafter"/>
</dbReference>
<name>A0A098QW55_9SPIO</name>
<dbReference type="Gene3D" id="1.10.10.2830">
    <property type="match status" value="1"/>
</dbReference>
<evidence type="ECO:0000256" key="2">
    <source>
        <dbReference type="ARBA" id="ARBA00022829"/>
    </source>
</evidence>
<dbReference type="InterPro" id="IPR041468">
    <property type="entry name" value="HTH_ParB/Spo0J"/>
</dbReference>
<dbReference type="FunFam" id="1.10.10.2830:FF:000001">
    <property type="entry name" value="Chromosome partitioning protein ParB"/>
    <property type="match status" value="1"/>
</dbReference>
<dbReference type="RefSeq" id="WP_037547779.1">
    <property type="nucleotide sequence ID" value="NZ_JNUP01000064.1"/>
</dbReference>
<gene>
    <name evidence="6" type="ORF">DC28_08930</name>
</gene>
<dbReference type="PANTHER" id="PTHR33375">
    <property type="entry name" value="CHROMOSOME-PARTITIONING PROTEIN PARB-RELATED"/>
    <property type="match status" value="1"/>
</dbReference>
<dbReference type="CDD" id="cd16393">
    <property type="entry name" value="SPO0J_N"/>
    <property type="match status" value="1"/>
</dbReference>
<dbReference type="InterPro" id="IPR003115">
    <property type="entry name" value="ParB_N"/>
</dbReference>
<dbReference type="GO" id="GO:0003677">
    <property type="term" value="F:DNA binding"/>
    <property type="evidence" value="ECO:0007669"/>
    <property type="project" value="UniProtKB-KW"/>
</dbReference>
<evidence type="ECO:0000313" key="6">
    <source>
        <dbReference type="EMBL" id="KGE71914.1"/>
    </source>
</evidence>
<evidence type="ECO:0000256" key="3">
    <source>
        <dbReference type="ARBA" id="ARBA00023125"/>
    </source>
</evidence>
<dbReference type="FunFam" id="3.90.1530.30:FF:000001">
    <property type="entry name" value="Chromosome partitioning protein ParB"/>
    <property type="match status" value="1"/>
</dbReference>